<feature type="binding site" evidence="9 13">
    <location>
        <position position="432"/>
    </location>
    <ligand>
        <name>Mn(2+)</name>
        <dbReference type="ChEBI" id="CHEBI:29035"/>
        <label>1</label>
    </ligand>
</feature>
<dbReference type="PANTHER" id="PTHR31637">
    <property type="entry name" value="2,3-BISPHOSPHOGLYCERATE-INDEPENDENT PHOSPHOGLYCERATE MUTASE"/>
    <property type="match status" value="1"/>
</dbReference>
<dbReference type="InterPro" id="IPR017850">
    <property type="entry name" value="Alkaline_phosphatase_core_sf"/>
</dbReference>
<feature type="binding site" evidence="9 13">
    <location>
        <position position="436"/>
    </location>
    <ligand>
        <name>Mn(2+)</name>
        <dbReference type="ChEBI" id="CHEBI:29035"/>
        <label>1</label>
    </ligand>
</feature>
<gene>
    <name evidence="9" type="primary">gpmI</name>
    <name evidence="16" type="ORF">UY08_C0013G0004</name>
</gene>
<dbReference type="Pfam" id="PF01676">
    <property type="entry name" value="Metalloenzyme"/>
    <property type="match status" value="1"/>
</dbReference>
<dbReference type="GO" id="GO:0004619">
    <property type="term" value="F:phosphoglycerate mutase activity"/>
    <property type="evidence" value="ECO:0007669"/>
    <property type="project" value="UniProtKB-UniRule"/>
</dbReference>
<keyword evidence="7 9" id="KW-0464">Manganese</keyword>
<feature type="binding site" evidence="9 13">
    <location>
        <position position="473"/>
    </location>
    <ligand>
        <name>Mn(2+)</name>
        <dbReference type="ChEBI" id="CHEBI:29035"/>
        <label>2</label>
    </ligand>
</feature>
<dbReference type="AlphaFoldDB" id="A0A0G1WEN2"/>
<keyword evidence="8 9" id="KW-0413">Isomerase</keyword>
<dbReference type="InterPro" id="IPR011258">
    <property type="entry name" value="BPG-indep_PGM_N"/>
</dbReference>
<sequence>MKQTTKYLPLVLLILDGWGEAPGGPGNAIAMARKPNFDSMIHHFPHTTLEAAGEAVGMPNGEDGNSEVGHLNLGAGRIVPQSLVRINMSIVDGSFFQIPDFLKAIEHVRANHSSLHLLGMVGSGSVHAFNDHLFALLQLAKKNNLDQVYLHLISDGRDSPPTAGKAIIARLSAELKTLGLGSIATILGRYYAMDRDLRWERTEQAYQALTDIKADHLASAAEVFEKYYALKLTDEFISPTIVGPNPDKSRIKDNDAVIFFNFRIDRPRQLTKAFVQAEFETQAAKPRGFDPYETKYYRRHSYTTPKSTPFKRQIVLKNLFFVTMVEYEPGLGAAVAFPPLTIDQTLGEVLSLAGLRQSRIAESEKERFVTYFFDGGKDIRFPREEVLIIPSPSVTTYDQQPAMSTPQIVESLVELLDKQEADVYIVNFAAPDMVGHTGDLEATVHAVEAVDEAIGNVYQAILKLGGTLVVTADHGNAEEIITPRGEIDTEHSTNPVPLIIVNHTVGLDLHLPLGVLGDVAPTILKLIGLKVPPLMTGSSLI</sequence>
<feature type="domain" description="Metalloenzyme" evidence="14">
    <location>
        <begin position="9"/>
        <end position="530"/>
    </location>
</feature>
<dbReference type="PANTHER" id="PTHR31637:SF0">
    <property type="entry name" value="2,3-BISPHOSPHOGLYCERATE-INDEPENDENT PHOSPHOGLYCERATE MUTASE"/>
    <property type="match status" value="1"/>
</dbReference>
<keyword evidence="6 9" id="KW-0324">Glycolysis</keyword>
<dbReference type="CDD" id="cd16010">
    <property type="entry name" value="iPGM"/>
    <property type="match status" value="1"/>
</dbReference>
<dbReference type="HAMAP" id="MF_01038">
    <property type="entry name" value="GpmI"/>
    <property type="match status" value="1"/>
</dbReference>
<dbReference type="SUPFAM" id="SSF53649">
    <property type="entry name" value="Alkaline phosphatase-like"/>
    <property type="match status" value="1"/>
</dbReference>
<comment type="cofactor">
    <cofactor evidence="9">
        <name>Mn(2+)</name>
        <dbReference type="ChEBI" id="CHEBI:29035"/>
    </cofactor>
    <text evidence="9">Binds 2 manganese ions per subunit.</text>
</comment>
<dbReference type="GO" id="GO:0006007">
    <property type="term" value="P:glucose catabolic process"/>
    <property type="evidence" value="ECO:0007669"/>
    <property type="project" value="InterPro"/>
</dbReference>
<dbReference type="GO" id="GO:0006096">
    <property type="term" value="P:glycolytic process"/>
    <property type="evidence" value="ECO:0007669"/>
    <property type="project" value="UniProtKB-UniRule"/>
</dbReference>
<dbReference type="FunFam" id="3.40.1450.10:FF:000002">
    <property type="entry name" value="2,3-bisphosphoglycerate-independent phosphoglycerate mutase"/>
    <property type="match status" value="1"/>
</dbReference>
<feature type="binding site" evidence="9 13">
    <location>
        <position position="66"/>
    </location>
    <ligand>
        <name>Mn(2+)</name>
        <dbReference type="ChEBI" id="CHEBI:29035"/>
        <label>2</label>
    </ligand>
</feature>
<evidence type="ECO:0000256" key="6">
    <source>
        <dbReference type="ARBA" id="ARBA00023152"/>
    </source>
</evidence>
<dbReference type="Gene3D" id="3.40.720.10">
    <property type="entry name" value="Alkaline Phosphatase, subunit A"/>
    <property type="match status" value="1"/>
</dbReference>
<comment type="caution">
    <text evidence="16">The sequence shown here is derived from an EMBL/GenBank/DDBJ whole genome shotgun (WGS) entry which is preliminary data.</text>
</comment>
<feature type="binding site" evidence="9 12">
    <location>
        <position position="127"/>
    </location>
    <ligand>
        <name>substrate</name>
    </ligand>
</feature>
<evidence type="ECO:0000256" key="10">
    <source>
        <dbReference type="NCBIfam" id="TIGR01307"/>
    </source>
</evidence>
<comment type="pathway">
    <text evidence="3 9">Carbohydrate degradation; glycolysis; pyruvate from D-glyceraldehyde 3-phosphate: step 3/5.</text>
</comment>
<dbReference type="EC" id="5.4.2.12" evidence="9 10"/>
<proteinExistence type="inferred from homology"/>
<evidence type="ECO:0000259" key="15">
    <source>
        <dbReference type="Pfam" id="PF06415"/>
    </source>
</evidence>
<evidence type="ECO:0000256" key="12">
    <source>
        <dbReference type="PIRSR" id="PIRSR001492-2"/>
    </source>
</evidence>
<dbReference type="Pfam" id="PF06415">
    <property type="entry name" value="iPGM_N"/>
    <property type="match status" value="1"/>
</dbReference>
<feature type="binding site" evidence="9 13">
    <location>
        <position position="474"/>
    </location>
    <ligand>
        <name>Mn(2+)</name>
        <dbReference type="ChEBI" id="CHEBI:29035"/>
        <label>2</label>
    </ligand>
</feature>
<evidence type="ECO:0000313" key="17">
    <source>
        <dbReference type="Proteomes" id="UP000034212"/>
    </source>
</evidence>
<dbReference type="NCBIfam" id="TIGR01307">
    <property type="entry name" value="pgm_bpd_ind"/>
    <property type="match status" value="1"/>
</dbReference>
<accession>A0A0G1WEN2</accession>
<feature type="binding site" evidence="9 13">
    <location>
        <position position="16"/>
    </location>
    <ligand>
        <name>Mn(2+)</name>
        <dbReference type="ChEBI" id="CHEBI:29035"/>
        <label>2</label>
    </ligand>
</feature>
<comment type="catalytic activity">
    <reaction evidence="1 9">
        <text>(2R)-2-phosphoglycerate = (2R)-3-phosphoglycerate</text>
        <dbReference type="Rhea" id="RHEA:15901"/>
        <dbReference type="ChEBI" id="CHEBI:58272"/>
        <dbReference type="ChEBI" id="CHEBI:58289"/>
        <dbReference type="EC" id="5.4.2.12"/>
    </reaction>
</comment>
<evidence type="ECO:0000256" key="9">
    <source>
        <dbReference type="HAMAP-Rule" id="MF_01038"/>
    </source>
</evidence>
<dbReference type="PIRSF" id="PIRSF001492">
    <property type="entry name" value="IPGAM"/>
    <property type="match status" value="1"/>
</dbReference>
<feature type="domain" description="BPG-independent PGAM N-terminal" evidence="15">
    <location>
        <begin position="86"/>
        <end position="328"/>
    </location>
</feature>
<dbReference type="GO" id="GO:0030145">
    <property type="term" value="F:manganese ion binding"/>
    <property type="evidence" value="ECO:0007669"/>
    <property type="project" value="UniProtKB-UniRule"/>
</dbReference>
<comment type="function">
    <text evidence="2 9">Catalyzes the interconversion of 2-phosphoglycerate and 3-phosphoglycerate.</text>
</comment>
<dbReference type="Proteomes" id="UP000034212">
    <property type="component" value="Unassembled WGS sequence"/>
</dbReference>
<comment type="similarity">
    <text evidence="4 9">Belongs to the BPG-independent phosphoglycerate mutase family.</text>
</comment>
<dbReference type="InterPro" id="IPR036646">
    <property type="entry name" value="PGAM_B_sf"/>
</dbReference>
<keyword evidence="5 9" id="KW-0479">Metal-binding</keyword>
<feature type="binding site" evidence="9 12">
    <location>
        <position position="195"/>
    </location>
    <ligand>
        <name>substrate</name>
    </ligand>
</feature>
<organism evidence="16 17">
    <name type="scientific">Candidatus Gottesmanbacteria bacterium GW2011_GWA1_47_8</name>
    <dbReference type="NCBI Taxonomy" id="1618438"/>
    <lineage>
        <taxon>Bacteria</taxon>
        <taxon>Candidatus Gottesmaniibacteriota</taxon>
    </lineage>
</organism>
<dbReference type="EMBL" id="LCOQ01000013">
    <property type="protein sequence ID" value="KKU80670.1"/>
    <property type="molecule type" value="Genomic_DNA"/>
</dbReference>
<dbReference type="GO" id="GO:0005829">
    <property type="term" value="C:cytosol"/>
    <property type="evidence" value="ECO:0007669"/>
    <property type="project" value="TreeGrafter"/>
</dbReference>
<comment type="subunit">
    <text evidence="9">Monomer.</text>
</comment>
<feature type="binding site" evidence="9 12">
    <location>
        <begin position="157"/>
        <end position="158"/>
    </location>
    <ligand>
        <name>substrate</name>
    </ligand>
</feature>
<evidence type="ECO:0000313" key="16">
    <source>
        <dbReference type="EMBL" id="KKU80670.1"/>
    </source>
</evidence>
<dbReference type="PATRIC" id="fig|1618438.3.peg.294"/>
<name>A0A0G1WEN2_9BACT</name>
<evidence type="ECO:0000259" key="14">
    <source>
        <dbReference type="Pfam" id="PF01676"/>
    </source>
</evidence>
<evidence type="ECO:0000256" key="11">
    <source>
        <dbReference type="PIRSR" id="PIRSR001492-1"/>
    </source>
</evidence>
<feature type="binding site" evidence="9 12">
    <location>
        <begin position="263"/>
        <end position="266"/>
    </location>
    <ligand>
        <name>substrate</name>
    </ligand>
</feature>
<dbReference type="InterPro" id="IPR005995">
    <property type="entry name" value="Pgm_bpd_ind"/>
</dbReference>
<evidence type="ECO:0000256" key="2">
    <source>
        <dbReference type="ARBA" id="ARBA00002315"/>
    </source>
</evidence>
<evidence type="ECO:0000256" key="13">
    <source>
        <dbReference type="PIRSR" id="PIRSR001492-3"/>
    </source>
</evidence>
<evidence type="ECO:0000256" key="3">
    <source>
        <dbReference type="ARBA" id="ARBA00004798"/>
    </source>
</evidence>
<evidence type="ECO:0000256" key="7">
    <source>
        <dbReference type="ARBA" id="ARBA00023211"/>
    </source>
</evidence>
<feature type="binding site" evidence="9 13">
    <location>
        <position position="491"/>
    </location>
    <ligand>
        <name>Mn(2+)</name>
        <dbReference type="ChEBI" id="CHEBI:29035"/>
        <label>1</label>
    </ligand>
</feature>
<evidence type="ECO:0000256" key="5">
    <source>
        <dbReference type="ARBA" id="ARBA00022723"/>
    </source>
</evidence>
<feature type="binding site" evidence="9 12">
    <location>
        <position position="365"/>
    </location>
    <ligand>
        <name>substrate</name>
    </ligand>
</feature>
<dbReference type="InterPro" id="IPR006124">
    <property type="entry name" value="Metalloenzyme"/>
</dbReference>
<evidence type="ECO:0000256" key="1">
    <source>
        <dbReference type="ARBA" id="ARBA00000370"/>
    </source>
</evidence>
<protein>
    <recommendedName>
        <fullName evidence="9 10">2,3-bisphosphoglycerate-independent phosphoglycerate mutase</fullName>
        <shortName evidence="9">BPG-independent PGAM</shortName>
        <shortName evidence="9">Phosphoglyceromutase</shortName>
        <shortName evidence="9">iPGM</shortName>
        <ecNumber evidence="9 10">5.4.2.12</ecNumber>
    </recommendedName>
</protein>
<dbReference type="UniPathway" id="UPA00109">
    <property type="reaction ID" value="UER00186"/>
</dbReference>
<feature type="active site" description="Phosphoserine intermediate" evidence="9 11">
    <location>
        <position position="66"/>
    </location>
</feature>
<evidence type="ECO:0000256" key="8">
    <source>
        <dbReference type="ARBA" id="ARBA00023235"/>
    </source>
</evidence>
<dbReference type="Gene3D" id="3.40.1450.10">
    <property type="entry name" value="BPG-independent phosphoglycerate mutase, domain B"/>
    <property type="match status" value="1"/>
</dbReference>
<evidence type="ECO:0000256" key="4">
    <source>
        <dbReference type="ARBA" id="ARBA00008819"/>
    </source>
</evidence>
<feature type="binding site" evidence="9 12">
    <location>
        <position position="189"/>
    </location>
    <ligand>
        <name>substrate</name>
    </ligand>
</feature>
<dbReference type="SUPFAM" id="SSF64158">
    <property type="entry name" value="2,3-Bisphosphoglycerate-independent phosphoglycerate mutase, substrate-binding domain"/>
    <property type="match status" value="1"/>
</dbReference>
<reference evidence="16 17" key="1">
    <citation type="journal article" date="2015" name="Nature">
        <title>rRNA introns, odd ribosomes, and small enigmatic genomes across a large radiation of phyla.</title>
        <authorList>
            <person name="Brown C.T."/>
            <person name="Hug L.A."/>
            <person name="Thomas B.C."/>
            <person name="Sharon I."/>
            <person name="Castelle C.J."/>
            <person name="Singh A."/>
            <person name="Wilkins M.J."/>
            <person name="Williams K.H."/>
            <person name="Banfield J.F."/>
        </authorList>
    </citation>
    <scope>NUCLEOTIDE SEQUENCE [LARGE SCALE GENOMIC DNA]</scope>
</reference>